<evidence type="ECO:0000313" key="2">
    <source>
        <dbReference type="Proteomes" id="UP000215196"/>
    </source>
</evidence>
<organism evidence="1 2">
    <name type="scientific">Chryseobacterium taklimakanense</name>
    <dbReference type="NCBI Taxonomy" id="536441"/>
    <lineage>
        <taxon>Bacteria</taxon>
        <taxon>Pseudomonadati</taxon>
        <taxon>Bacteroidota</taxon>
        <taxon>Flavobacteriia</taxon>
        <taxon>Flavobacteriales</taxon>
        <taxon>Weeksellaceae</taxon>
        <taxon>Chryseobacterium group</taxon>
        <taxon>Chryseobacterium</taxon>
    </lineage>
</organism>
<accession>A0A239X6W5</accession>
<dbReference type="KEGG" id="ctak:4412677_01062"/>
<protein>
    <recommendedName>
        <fullName evidence="3">Lipoprotein</fullName>
    </recommendedName>
</protein>
<dbReference type="AlphaFoldDB" id="A0A239X6W5"/>
<evidence type="ECO:0000313" key="1">
    <source>
        <dbReference type="EMBL" id="SNV42289.1"/>
    </source>
</evidence>
<dbReference type="PROSITE" id="PS51257">
    <property type="entry name" value="PROKAR_LIPOPROTEIN"/>
    <property type="match status" value="1"/>
</dbReference>
<dbReference type="EMBL" id="LT906465">
    <property type="protein sequence ID" value="SNV42289.1"/>
    <property type="molecule type" value="Genomic_DNA"/>
</dbReference>
<gene>
    <name evidence="1" type="ORF">SAMEA4412677_01062</name>
</gene>
<evidence type="ECO:0008006" key="3">
    <source>
        <dbReference type="Google" id="ProtNLM"/>
    </source>
</evidence>
<dbReference type="RefSeq" id="WP_157727370.1">
    <property type="nucleotide sequence ID" value="NZ_LT906465.1"/>
</dbReference>
<keyword evidence="2" id="KW-1185">Reference proteome</keyword>
<dbReference type="Proteomes" id="UP000215196">
    <property type="component" value="Chromosome 1"/>
</dbReference>
<sequence length="223" mass="25384">MKILSVLTALTVLACQPGKTETAQKQTISENKVENSVIPAEIKPKDSSFKNGEGLKARIPEKDTLKKAFTAEKPFAEADASFQWDANQKLEKLLKRYGKNIPNYYSGAFINDKGNLVINIRGNLQKGKSEVIKIIGARNVLFQNKTYSYKELNDIMNFLNEFAQNPQNRDKMKNVPCWGLMELENYVEVCMLENTPEKQAEFRKNVLDSDAIRFRKSGPMVFH</sequence>
<name>A0A239X6W5_9FLAO</name>
<proteinExistence type="predicted"/>
<reference evidence="1 2" key="1">
    <citation type="submission" date="2017-06" db="EMBL/GenBank/DDBJ databases">
        <authorList>
            <consortium name="Pathogen Informatics"/>
        </authorList>
    </citation>
    <scope>NUCLEOTIDE SEQUENCE [LARGE SCALE GENOMIC DNA]</scope>
    <source>
        <strain evidence="1 2">NCTC13490</strain>
    </source>
</reference>